<dbReference type="AlphaFoldDB" id="A0A3B0XJ51"/>
<dbReference type="PANTHER" id="PTHR38040:SF1">
    <property type="entry name" value="UBIQUINONE BIOSYNTHESIS ACCESSORY FACTOR UBIK"/>
    <property type="match status" value="1"/>
</dbReference>
<gene>
    <name evidence="1" type="ORF">MNBD_GAMMA09-546</name>
</gene>
<accession>A0A3B0XJ51</accession>
<dbReference type="GO" id="GO:0005829">
    <property type="term" value="C:cytosol"/>
    <property type="evidence" value="ECO:0007669"/>
    <property type="project" value="TreeGrafter"/>
</dbReference>
<dbReference type="HAMAP" id="MF_02216">
    <property type="entry name" value="UbiK"/>
    <property type="match status" value="1"/>
</dbReference>
<dbReference type="EMBL" id="UOFI01000040">
    <property type="protein sequence ID" value="VAW63362.1"/>
    <property type="molecule type" value="Genomic_DNA"/>
</dbReference>
<dbReference type="Pfam" id="PF04380">
    <property type="entry name" value="BMFP"/>
    <property type="match status" value="1"/>
</dbReference>
<evidence type="ECO:0000313" key="1">
    <source>
        <dbReference type="EMBL" id="VAW63362.1"/>
    </source>
</evidence>
<dbReference type="PANTHER" id="PTHR38040">
    <property type="entry name" value="UBIQUINONE BIOSYNTHESIS ACCESSORY FACTOR UBIK"/>
    <property type="match status" value="1"/>
</dbReference>
<organism evidence="1">
    <name type="scientific">hydrothermal vent metagenome</name>
    <dbReference type="NCBI Taxonomy" id="652676"/>
    <lineage>
        <taxon>unclassified sequences</taxon>
        <taxon>metagenomes</taxon>
        <taxon>ecological metagenomes</taxon>
    </lineage>
</organism>
<protein>
    <recommendedName>
        <fullName evidence="2">Ubiquinone biosynthesis accessory factor UbiK</fullName>
    </recommendedName>
</protein>
<sequence>MLDKQNLNDLANKLSSVLPESVKTLKTDVEKNIKATLESSLRQMNLVGREEFDVQSALLERTLLKIKQLEQQIQELENK</sequence>
<evidence type="ECO:0008006" key="2">
    <source>
        <dbReference type="Google" id="ProtNLM"/>
    </source>
</evidence>
<dbReference type="InterPro" id="IPR007475">
    <property type="entry name" value="UbiK"/>
</dbReference>
<reference evidence="1" key="1">
    <citation type="submission" date="2018-06" db="EMBL/GenBank/DDBJ databases">
        <authorList>
            <person name="Zhirakovskaya E."/>
        </authorList>
    </citation>
    <scope>NUCLEOTIDE SEQUENCE</scope>
</reference>
<proteinExistence type="inferred from homology"/>
<name>A0A3B0XJ51_9ZZZZ</name>